<accession>A0AAW0DPM5</accession>
<keyword evidence="3" id="KW-1185">Reference proteome</keyword>
<feature type="region of interest" description="Disordered" evidence="1">
    <location>
        <begin position="63"/>
        <end position="109"/>
    </location>
</feature>
<sequence>MPSSARFSNDEIVAMATVLNTLTDQQREVMTTVVRTLIEGGYNAIEVLLHAVTFLQPLLEDNATDSEGVESDSDNEAGNDNDGGTNNDAGTNNAGSDNESISGYGSGYDDDMYEDPIAVYTTREQRRDMEETYRRWRCNLCESINVRSSVCTTCGWDSD</sequence>
<proteinExistence type="predicted"/>
<feature type="compositionally biased region" description="Low complexity" evidence="1">
    <location>
        <begin position="80"/>
        <end position="98"/>
    </location>
</feature>
<comment type="caution">
    <text evidence="2">The sequence shown here is derived from an EMBL/GenBank/DDBJ whole genome shotgun (WGS) entry which is preliminary data.</text>
</comment>
<evidence type="ECO:0008006" key="4">
    <source>
        <dbReference type="Google" id="ProtNLM"/>
    </source>
</evidence>
<reference evidence="2 3" key="1">
    <citation type="submission" date="2024-01" db="EMBL/GenBank/DDBJ databases">
        <title>A draft genome for a cacao thread blight-causing isolate of Paramarasmius palmivorus.</title>
        <authorList>
            <person name="Baruah I.K."/>
            <person name="Bukari Y."/>
            <person name="Amoako-Attah I."/>
            <person name="Meinhardt L.W."/>
            <person name="Bailey B.A."/>
            <person name="Cohen S.P."/>
        </authorList>
    </citation>
    <scope>NUCLEOTIDE SEQUENCE [LARGE SCALE GENOMIC DNA]</scope>
    <source>
        <strain evidence="2 3">GH-12</strain>
    </source>
</reference>
<dbReference type="AlphaFoldDB" id="A0AAW0DPM5"/>
<dbReference type="Proteomes" id="UP001383192">
    <property type="component" value="Unassembled WGS sequence"/>
</dbReference>
<gene>
    <name evidence="2" type="ORF">VNI00_003667</name>
</gene>
<organism evidence="2 3">
    <name type="scientific">Paramarasmius palmivorus</name>
    <dbReference type="NCBI Taxonomy" id="297713"/>
    <lineage>
        <taxon>Eukaryota</taxon>
        <taxon>Fungi</taxon>
        <taxon>Dikarya</taxon>
        <taxon>Basidiomycota</taxon>
        <taxon>Agaricomycotina</taxon>
        <taxon>Agaricomycetes</taxon>
        <taxon>Agaricomycetidae</taxon>
        <taxon>Agaricales</taxon>
        <taxon>Marasmiineae</taxon>
        <taxon>Marasmiaceae</taxon>
        <taxon>Paramarasmius</taxon>
    </lineage>
</organism>
<feature type="compositionally biased region" description="Acidic residues" evidence="1">
    <location>
        <begin position="63"/>
        <end position="79"/>
    </location>
</feature>
<evidence type="ECO:0000256" key="1">
    <source>
        <dbReference type="SAM" id="MobiDB-lite"/>
    </source>
</evidence>
<evidence type="ECO:0000313" key="3">
    <source>
        <dbReference type="Proteomes" id="UP001383192"/>
    </source>
</evidence>
<dbReference type="EMBL" id="JAYKXP010000009">
    <property type="protein sequence ID" value="KAK7054469.1"/>
    <property type="molecule type" value="Genomic_DNA"/>
</dbReference>
<name>A0AAW0DPM5_9AGAR</name>
<protein>
    <recommendedName>
        <fullName evidence="4">RanBP2-type domain-containing protein</fullName>
    </recommendedName>
</protein>
<evidence type="ECO:0000313" key="2">
    <source>
        <dbReference type="EMBL" id="KAK7054469.1"/>
    </source>
</evidence>